<evidence type="ECO:0000313" key="13">
    <source>
        <dbReference type="Proteomes" id="UP000823674"/>
    </source>
</evidence>
<feature type="region of interest" description="Disordered" evidence="10">
    <location>
        <begin position="1"/>
        <end position="21"/>
    </location>
</feature>
<evidence type="ECO:0000256" key="9">
    <source>
        <dbReference type="RuleBase" id="RU361233"/>
    </source>
</evidence>
<keyword evidence="4 9" id="KW-0812">Transmembrane</keyword>
<comment type="caution">
    <text evidence="9">Lacks conserved residue(s) required for the propagation of feature annotation.</text>
</comment>
<evidence type="ECO:0000259" key="11">
    <source>
        <dbReference type="Pfam" id="PF04535"/>
    </source>
</evidence>
<feature type="transmembrane region" description="Helical" evidence="9">
    <location>
        <begin position="124"/>
        <end position="152"/>
    </location>
</feature>
<feature type="domain" description="Casparian strip membrane protein" evidence="11">
    <location>
        <begin position="259"/>
        <end position="358"/>
    </location>
</feature>
<feature type="domain" description="Casparian strip membrane protein" evidence="11">
    <location>
        <begin position="39"/>
        <end position="187"/>
    </location>
</feature>
<dbReference type="Pfam" id="PF04535">
    <property type="entry name" value="CASP_dom"/>
    <property type="match status" value="2"/>
</dbReference>
<evidence type="ECO:0000256" key="10">
    <source>
        <dbReference type="SAM" id="MobiDB-lite"/>
    </source>
</evidence>
<accession>A0ABQ7MX25</accession>
<feature type="transmembrane region" description="Helical" evidence="9">
    <location>
        <begin position="305"/>
        <end position="324"/>
    </location>
</feature>
<gene>
    <name evidence="12" type="primary">A04p033300.1_BraROA</name>
    <name evidence="12" type="ORF">IGI04_016666</name>
</gene>
<name>A0ABQ7MX25_BRACM</name>
<feature type="compositionally biased region" description="Polar residues" evidence="10">
    <location>
        <begin position="1"/>
        <end position="19"/>
    </location>
</feature>
<dbReference type="InterPro" id="IPR006459">
    <property type="entry name" value="CASP/CASPL"/>
</dbReference>
<evidence type="ECO:0000256" key="5">
    <source>
        <dbReference type="ARBA" id="ARBA00022989"/>
    </source>
</evidence>
<evidence type="ECO:0000256" key="8">
    <source>
        <dbReference type="ARBA" id="ARBA00025302"/>
    </source>
</evidence>
<dbReference type="InterPro" id="IPR044173">
    <property type="entry name" value="CASPL"/>
</dbReference>
<comment type="subunit">
    <text evidence="9">Homodimer and heterodimers.</text>
</comment>
<reference evidence="12 13" key="1">
    <citation type="submission" date="2021-03" db="EMBL/GenBank/DDBJ databases">
        <authorList>
            <person name="King G.J."/>
            <person name="Bancroft I."/>
            <person name="Baten A."/>
            <person name="Bloomfield J."/>
            <person name="Borpatragohain P."/>
            <person name="He Z."/>
            <person name="Irish N."/>
            <person name="Irwin J."/>
            <person name="Liu K."/>
            <person name="Mauleon R.P."/>
            <person name="Moore J."/>
            <person name="Morris R."/>
            <person name="Ostergaard L."/>
            <person name="Wang B."/>
            <person name="Wells R."/>
        </authorList>
    </citation>
    <scope>NUCLEOTIDE SEQUENCE [LARGE SCALE GENOMIC DNA]</scope>
    <source>
        <strain evidence="12">R-o-18</strain>
        <tissue evidence="12">Leaf</tissue>
    </source>
</reference>
<evidence type="ECO:0000256" key="7">
    <source>
        <dbReference type="ARBA" id="ARBA00023316"/>
    </source>
</evidence>
<dbReference type="EMBL" id="JADBGQ010000004">
    <property type="protein sequence ID" value="KAG5402059.1"/>
    <property type="molecule type" value="Genomic_DNA"/>
</dbReference>
<evidence type="ECO:0000256" key="6">
    <source>
        <dbReference type="ARBA" id="ARBA00023136"/>
    </source>
</evidence>
<evidence type="ECO:0000256" key="4">
    <source>
        <dbReference type="ARBA" id="ARBA00022692"/>
    </source>
</evidence>
<feature type="transmembrane region" description="Helical" evidence="9">
    <location>
        <begin position="86"/>
        <end position="112"/>
    </location>
</feature>
<evidence type="ECO:0000313" key="12">
    <source>
        <dbReference type="EMBL" id="KAG5402059.1"/>
    </source>
</evidence>
<keyword evidence="5 9" id="KW-1133">Transmembrane helix</keyword>
<comment type="function">
    <text evidence="8">Regulates membrane-cell wall junctions and localized cell wall deposition. Required for establishment of the Casparian strip membrane domain (CSD) and the subsequent formation of Casparian strips, a cell wall modification of the root endodermis that determines an apoplastic barrier between the intraorganismal apoplasm and the extraorganismal apoplasm and prevents lateral diffusion.</text>
</comment>
<dbReference type="PANTHER" id="PTHR36488:SF11">
    <property type="entry name" value="CASP-LIKE PROTEIN"/>
    <property type="match status" value="1"/>
</dbReference>
<comment type="subcellular location">
    <subcellularLocation>
        <location evidence="1 9">Cell membrane</location>
        <topology evidence="1 9">Multi-pass membrane protein</topology>
    </subcellularLocation>
</comment>
<dbReference type="NCBIfam" id="TIGR01569">
    <property type="entry name" value="A_tha_TIGR01569"/>
    <property type="match status" value="2"/>
</dbReference>
<dbReference type="Proteomes" id="UP000823674">
    <property type="component" value="Chromosome A04"/>
</dbReference>
<evidence type="ECO:0000256" key="1">
    <source>
        <dbReference type="ARBA" id="ARBA00004651"/>
    </source>
</evidence>
<dbReference type="InterPro" id="IPR006702">
    <property type="entry name" value="CASP_dom"/>
</dbReference>
<feature type="transmembrane region" description="Helical" evidence="9">
    <location>
        <begin position="172"/>
        <end position="192"/>
    </location>
</feature>
<proteinExistence type="inferred from homology"/>
<evidence type="ECO:0000256" key="2">
    <source>
        <dbReference type="ARBA" id="ARBA00007651"/>
    </source>
</evidence>
<comment type="caution">
    <text evidence="12">The sequence shown here is derived from an EMBL/GenBank/DDBJ whole genome shotgun (WGS) entry which is preliminary data.</text>
</comment>
<evidence type="ECO:0000256" key="3">
    <source>
        <dbReference type="ARBA" id="ARBA00022475"/>
    </source>
</evidence>
<dbReference type="PANTHER" id="PTHR36488">
    <property type="entry name" value="CASP-LIKE PROTEIN 1U1"/>
    <property type="match status" value="1"/>
</dbReference>
<organism evidence="12 13">
    <name type="scientific">Brassica rapa subsp. trilocularis</name>
    <dbReference type="NCBI Taxonomy" id="1813537"/>
    <lineage>
        <taxon>Eukaryota</taxon>
        <taxon>Viridiplantae</taxon>
        <taxon>Streptophyta</taxon>
        <taxon>Embryophyta</taxon>
        <taxon>Tracheophyta</taxon>
        <taxon>Spermatophyta</taxon>
        <taxon>Magnoliopsida</taxon>
        <taxon>eudicotyledons</taxon>
        <taxon>Gunneridae</taxon>
        <taxon>Pentapetalae</taxon>
        <taxon>rosids</taxon>
        <taxon>malvids</taxon>
        <taxon>Brassicales</taxon>
        <taxon>Brassicaceae</taxon>
        <taxon>Brassiceae</taxon>
        <taxon>Brassica</taxon>
    </lineage>
</organism>
<keyword evidence="3 9" id="KW-1003">Cell membrane</keyword>
<keyword evidence="6 9" id="KW-0472">Membrane</keyword>
<feature type="transmembrane region" description="Helical" evidence="9">
    <location>
        <begin position="277"/>
        <end position="298"/>
    </location>
</feature>
<feature type="transmembrane region" description="Helical" evidence="9">
    <location>
        <begin position="46"/>
        <end position="66"/>
    </location>
</feature>
<keyword evidence="7" id="KW-0961">Cell wall biogenesis/degradation</keyword>
<keyword evidence="13" id="KW-1185">Reference proteome</keyword>
<comment type="similarity">
    <text evidence="2 9">Belongs to the Casparian strip membrane proteins (CASP) family.</text>
</comment>
<feature type="transmembrane region" description="Helical" evidence="9">
    <location>
        <begin position="349"/>
        <end position="371"/>
    </location>
</feature>
<feature type="transmembrane region" description="Helical" evidence="9">
    <location>
        <begin position="244"/>
        <end position="271"/>
    </location>
</feature>
<protein>
    <recommendedName>
        <fullName evidence="9">CASP-like protein</fullName>
    </recommendedName>
</protein>
<sequence length="374" mass="39690">MAKESTTIEVGEPSTVTKSTSHEKKKGFVAAAAGGGHKRGLAIFDFLLRLAAIGITIGASSVMFTAEETLPFFTQFLQFQAGYDDFPTFQFFVISIAIVASYLVLALPFSIVTIVRPLAVVPRLILLISDTVVLTLTTSAAAAAASIVYLAHNGNANTNWLPICQQFGDFCQTASTAVVAASISVVFFVLLIRMAKESTTIDIGESSTVTKSRSHVVVDEKKKKRFVAATAGGGYKRGLAIFDFLLRLAAIVTTITASSVFLFFVIAIAIVASYLVLSLPFSIVTIVHPLAALSRLILLISDTVVVTLTTSATAATAAIVYLAHNGNPNTNWLPICQQFGDFCQATSSAVVAASLGIVFFLLLIVISAIALKRH</sequence>